<dbReference type="AlphaFoldDB" id="A0A1D8PI30"/>
<dbReference type="InParanoid" id="A0A1D8PI30"/>
<dbReference type="EMBL" id="CP017624">
    <property type="protein sequence ID" value="AOW27775.1"/>
    <property type="molecule type" value="Genomic_DNA"/>
</dbReference>
<dbReference type="CGD" id="CAL0000187146">
    <property type="gene designation" value="orf19.2203.1"/>
</dbReference>
<reference evidence="3 4" key="2">
    <citation type="journal article" date="2007" name="Genome Biol.">
        <title>Assembly of the Candida albicans genome into sixteen supercontigs aligned on the eight chromosomes.</title>
        <authorList>
            <person name="van het Hoog M."/>
            <person name="Rast T.J."/>
            <person name="Martchenko M."/>
            <person name="Grindle S."/>
            <person name="Dignard D."/>
            <person name="Hogues H."/>
            <person name="Cuomo C."/>
            <person name="Berriman M."/>
            <person name="Scherer S."/>
            <person name="Magee B.B."/>
            <person name="Whiteway M."/>
            <person name="Chibana H."/>
            <person name="Nantel A."/>
            <person name="Magee P.T."/>
        </authorList>
    </citation>
    <scope>GENOME REANNOTATION</scope>
    <source>
        <strain evidence="4">SC5314 / ATCC MYA-2876</strain>
    </source>
</reference>
<sequence>MGENTVSTNTIINNSSSSNNKSNLKWINQLRVLPSDPKSNDFLKLDYIEVNLNNSRKLITNVNQLTNNFDKYVKDVDLQMNGNLVQLKQIKQELDWLE</sequence>
<evidence type="ECO:0000313" key="4">
    <source>
        <dbReference type="Proteomes" id="UP000000559"/>
    </source>
</evidence>
<gene>
    <name evidence="3" type="ordered locus">CAALFM_C207770CA</name>
    <name evidence="2" type="ordered locus">orf19.2203.1</name>
</gene>
<dbReference type="SMR" id="A0A1D8PI30"/>
<evidence type="ECO:0000256" key="1">
    <source>
        <dbReference type="SAM" id="MobiDB-lite"/>
    </source>
</evidence>
<organism evidence="3 4">
    <name type="scientific">Candida albicans (strain SC5314 / ATCC MYA-2876)</name>
    <name type="common">Yeast</name>
    <dbReference type="NCBI Taxonomy" id="237561"/>
    <lineage>
        <taxon>Eukaryota</taxon>
        <taxon>Fungi</taxon>
        <taxon>Dikarya</taxon>
        <taxon>Ascomycota</taxon>
        <taxon>Saccharomycotina</taxon>
        <taxon>Pichiomycetes</taxon>
        <taxon>Debaryomycetaceae</taxon>
        <taxon>Candida/Lodderomyces clade</taxon>
        <taxon>Candida</taxon>
    </lineage>
</organism>
<reference evidence="3 4" key="1">
    <citation type="journal article" date="2004" name="Proc. Natl. Acad. Sci. U.S.A.">
        <title>The diploid genome sequence of Candida albicans.</title>
        <authorList>
            <person name="Jones T."/>
            <person name="Federspiel N.A."/>
            <person name="Chibana H."/>
            <person name="Dungan J."/>
            <person name="Kalman S."/>
            <person name="Magee B.B."/>
            <person name="Newport G."/>
            <person name="Thorstenson Y.R."/>
            <person name="Agabian N."/>
            <person name="Magee P.T."/>
            <person name="Davis R.W."/>
            <person name="Scherer S."/>
        </authorList>
    </citation>
    <scope>NUCLEOTIDE SEQUENCE [LARGE SCALE GENOMIC DNA]</scope>
    <source>
        <strain evidence="4">SC5314 / ATCC MYA-2876</strain>
    </source>
</reference>
<keyword evidence="4" id="KW-1185">Reference proteome</keyword>
<evidence type="ECO:0000313" key="3">
    <source>
        <dbReference type="EMBL" id="AOW27775.1"/>
    </source>
</evidence>
<accession>A0A1D8PI30</accession>
<dbReference type="Proteomes" id="UP000000559">
    <property type="component" value="Chromosome 2"/>
</dbReference>
<feature type="region of interest" description="Disordered" evidence="1">
    <location>
        <begin position="1"/>
        <end position="21"/>
    </location>
</feature>
<dbReference type="OrthoDB" id="4089805at2759"/>
<dbReference type="VEuPathDB" id="FungiDB:C2_07770C_A"/>
<reference evidence="3 4" key="3">
    <citation type="journal article" date="2013" name="Genome Biol.">
        <title>Assembly of a phased diploid Candida albicans genome facilitates allele-specific measurements and provides a simple model for repeat and indel structure.</title>
        <authorList>
            <person name="Muzzey D."/>
            <person name="Schwartz K."/>
            <person name="Weissman J.S."/>
            <person name="Sherlock G."/>
        </authorList>
    </citation>
    <scope>NUCLEOTIDE SEQUENCE [LARGE SCALE GENOMIC DNA]</scope>
    <source>
        <strain evidence="4">SC5314 / ATCC MYA-2876</strain>
    </source>
</reference>
<feature type="compositionally biased region" description="Low complexity" evidence="1">
    <location>
        <begin position="7"/>
        <end position="21"/>
    </location>
</feature>
<dbReference type="RefSeq" id="XP_019330799.1">
    <property type="nucleotide sequence ID" value="XM_019475254.1"/>
</dbReference>
<evidence type="ECO:0000313" key="2">
    <source>
        <dbReference type="CGD" id="CAL0000187146"/>
    </source>
</evidence>
<protein>
    <submittedName>
        <fullName evidence="3">Uncharacterized protein</fullName>
    </submittedName>
</protein>
<dbReference type="KEGG" id="cal:CAALFM_C207770CA"/>
<proteinExistence type="predicted"/>
<dbReference type="OMA" id="IKHELAW"/>
<dbReference type="GeneID" id="30515144"/>
<name>A0A1D8PI30_CANAL</name>